<feature type="compositionally biased region" description="Polar residues" evidence="14">
    <location>
        <begin position="431"/>
        <end position="446"/>
    </location>
</feature>
<dbReference type="SUPFAM" id="SSF56112">
    <property type="entry name" value="Protein kinase-like (PK-like)"/>
    <property type="match status" value="1"/>
</dbReference>
<dbReference type="GO" id="GO:0034501">
    <property type="term" value="P:protein localization to kinetochore"/>
    <property type="evidence" value="ECO:0007669"/>
    <property type="project" value="TreeGrafter"/>
</dbReference>
<proteinExistence type="predicted"/>
<evidence type="ECO:0000256" key="12">
    <source>
        <dbReference type="PROSITE-ProRule" id="PRU10141"/>
    </source>
</evidence>
<comment type="catalytic activity">
    <reaction evidence="10">
        <text>L-tyrosyl-[protein] + ATP = O-phospho-L-tyrosyl-[protein] + ADP + H(+)</text>
        <dbReference type="Rhea" id="RHEA:10596"/>
        <dbReference type="Rhea" id="RHEA-COMP:10136"/>
        <dbReference type="Rhea" id="RHEA-COMP:20101"/>
        <dbReference type="ChEBI" id="CHEBI:15378"/>
        <dbReference type="ChEBI" id="CHEBI:30616"/>
        <dbReference type="ChEBI" id="CHEBI:46858"/>
        <dbReference type="ChEBI" id="CHEBI:61978"/>
        <dbReference type="ChEBI" id="CHEBI:456216"/>
        <dbReference type="EC" id="2.7.12.1"/>
    </reaction>
</comment>
<keyword evidence="5 16" id="KW-0418">Kinase</keyword>
<reference evidence="16 17" key="1">
    <citation type="submission" date="2016-02" db="EMBL/GenBank/DDBJ databases">
        <title>Band-tailed pigeon sequencing and assembly.</title>
        <authorList>
            <person name="Soares A.E."/>
            <person name="Novak B.J."/>
            <person name="Rice E.S."/>
            <person name="O'Connell B."/>
            <person name="Chang D."/>
            <person name="Weber S."/>
            <person name="Shapiro B."/>
        </authorList>
    </citation>
    <scope>NUCLEOTIDE SEQUENCE [LARGE SCALE GENOMIC DNA]</scope>
    <source>
        <strain evidence="16">BTP2013</strain>
        <tissue evidence="16">Blood</tissue>
    </source>
</reference>
<evidence type="ECO:0000313" key="16">
    <source>
        <dbReference type="EMBL" id="OPJ73357.1"/>
    </source>
</evidence>
<keyword evidence="6 12" id="KW-0067">ATP-binding</keyword>
<dbReference type="PANTHER" id="PTHR22974:SF21">
    <property type="entry name" value="DUAL SPECIFICITY PROTEIN KINASE TTK"/>
    <property type="match status" value="1"/>
</dbReference>
<accession>A0A1V4JNQ5</accession>
<dbReference type="SUPFAM" id="SSF48452">
    <property type="entry name" value="TPR-like"/>
    <property type="match status" value="1"/>
</dbReference>
<evidence type="ECO:0000313" key="17">
    <source>
        <dbReference type="Proteomes" id="UP000190648"/>
    </source>
</evidence>
<evidence type="ECO:0000256" key="2">
    <source>
        <dbReference type="ARBA" id="ARBA00022527"/>
    </source>
</evidence>
<protein>
    <recommendedName>
        <fullName evidence="11">Dual specificity protein kinase TTK</fullName>
        <ecNumber evidence="1">2.7.12.1</ecNumber>
    </recommendedName>
</protein>
<dbReference type="InterPro" id="IPR000719">
    <property type="entry name" value="Prot_kinase_dom"/>
</dbReference>
<dbReference type="GO" id="GO:0098813">
    <property type="term" value="P:nuclear chromosome segregation"/>
    <property type="evidence" value="ECO:0007669"/>
    <property type="project" value="UniProtKB-ARBA"/>
</dbReference>
<dbReference type="InterPro" id="IPR017441">
    <property type="entry name" value="Protein_kinase_ATP_BS"/>
</dbReference>
<evidence type="ECO:0000256" key="6">
    <source>
        <dbReference type="ARBA" id="ARBA00022840"/>
    </source>
</evidence>
<dbReference type="PROSITE" id="PS00108">
    <property type="entry name" value="PROTEIN_KINASE_ST"/>
    <property type="match status" value="1"/>
</dbReference>
<evidence type="ECO:0000256" key="1">
    <source>
        <dbReference type="ARBA" id="ARBA00013203"/>
    </source>
</evidence>
<evidence type="ECO:0000256" key="9">
    <source>
        <dbReference type="ARBA" id="ARBA00049308"/>
    </source>
</evidence>
<dbReference type="InterPro" id="IPR011009">
    <property type="entry name" value="Kinase-like_dom_sf"/>
</dbReference>
<evidence type="ECO:0000256" key="10">
    <source>
        <dbReference type="ARBA" id="ARBA00051680"/>
    </source>
</evidence>
<evidence type="ECO:0000256" key="4">
    <source>
        <dbReference type="ARBA" id="ARBA00022741"/>
    </source>
</evidence>
<comment type="caution">
    <text evidence="16">The sequence shown here is derived from an EMBL/GenBank/DDBJ whole genome shotgun (WGS) entry which is preliminary data.</text>
</comment>
<dbReference type="Proteomes" id="UP000190648">
    <property type="component" value="Unassembled WGS sequence"/>
</dbReference>
<dbReference type="Gene3D" id="1.25.40.10">
    <property type="entry name" value="Tetratricopeptide repeat domain"/>
    <property type="match status" value="1"/>
</dbReference>
<dbReference type="PROSITE" id="PS50011">
    <property type="entry name" value="PROTEIN_KINASE_DOM"/>
    <property type="match status" value="1"/>
</dbReference>
<dbReference type="FunFam" id="3.30.200.20:FF:000131">
    <property type="entry name" value="Dual specificity protein kinase TTK"/>
    <property type="match status" value="1"/>
</dbReference>
<keyword evidence="17" id="KW-1185">Reference proteome</keyword>
<dbReference type="GO" id="GO:0004713">
    <property type="term" value="F:protein tyrosine kinase activity"/>
    <property type="evidence" value="ECO:0007669"/>
    <property type="project" value="UniProtKB-KW"/>
</dbReference>
<dbReference type="Gene3D" id="1.10.510.10">
    <property type="entry name" value="Transferase(Phosphotransferase) domain 1"/>
    <property type="match status" value="1"/>
</dbReference>
<feature type="binding site" evidence="12">
    <location>
        <position position="663"/>
    </location>
    <ligand>
        <name>ATP</name>
        <dbReference type="ChEBI" id="CHEBI:30616"/>
    </ligand>
</feature>
<comment type="catalytic activity">
    <reaction evidence="8">
        <text>L-seryl-[protein] + ATP = O-phospho-L-seryl-[protein] + ADP + H(+)</text>
        <dbReference type="Rhea" id="RHEA:17989"/>
        <dbReference type="Rhea" id="RHEA-COMP:9863"/>
        <dbReference type="Rhea" id="RHEA-COMP:11604"/>
        <dbReference type="ChEBI" id="CHEBI:15378"/>
        <dbReference type="ChEBI" id="CHEBI:29999"/>
        <dbReference type="ChEBI" id="CHEBI:30616"/>
        <dbReference type="ChEBI" id="CHEBI:83421"/>
        <dbReference type="ChEBI" id="CHEBI:456216"/>
        <dbReference type="EC" id="2.7.12.1"/>
    </reaction>
</comment>
<evidence type="ECO:0000256" key="14">
    <source>
        <dbReference type="SAM" id="MobiDB-lite"/>
    </source>
</evidence>
<dbReference type="GO" id="GO:0004712">
    <property type="term" value="F:protein serine/threonine/tyrosine kinase activity"/>
    <property type="evidence" value="ECO:0007669"/>
    <property type="project" value="UniProtKB-EC"/>
</dbReference>
<dbReference type="GO" id="GO:0004674">
    <property type="term" value="F:protein serine/threonine kinase activity"/>
    <property type="evidence" value="ECO:0007669"/>
    <property type="project" value="UniProtKB-KW"/>
</dbReference>
<dbReference type="GO" id="GO:0000776">
    <property type="term" value="C:kinetochore"/>
    <property type="evidence" value="ECO:0007669"/>
    <property type="project" value="TreeGrafter"/>
</dbReference>
<keyword evidence="4 12" id="KW-0547">Nucleotide-binding</keyword>
<organism evidence="16 17">
    <name type="scientific">Patagioenas fasciata monilis</name>
    <dbReference type="NCBI Taxonomy" id="372326"/>
    <lineage>
        <taxon>Eukaryota</taxon>
        <taxon>Metazoa</taxon>
        <taxon>Chordata</taxon>
        <taxon>Craniata</taxon>
        <taxon>Vertebrata</taxon>
        <taxon>Euteleostomi</taxon>
        <taxon>Archelosauria</taxon>
        <taxon>Archosauria</taxon>
        <taxon>Dinosauria</taxon>
        <taxon>Saurischia</taxon>
        <taxon>Theropoda</taxon>
        <taxon>Coelurosauria</taxon>
        <taxon>Aves</taxon>
        <taxon>Neognathae</taxon>
        <taxon>Neoaves</taxon>
        <taxon>Columbimorphae</taxon>
        <taxon>Columbiformes</taxon>
        <taxon>Columbidae</taxon>
        <taxon>Patagioenas</taxon>
    </lineage>
</organism>
<keyword evidence="2" id="KW-0723">Serine/threonine-protein kinase</keyword>
<evidence type="ECO:0000256" key="8">
    <source>
        <dbReference type="ARBA" id="ARBA00049003"/>
    </source>
</evidence>
<dbReference type="Gene3D" id="3.30.200.20">
    <property type="entry name" value="Phosphorylase Kinase, domain 1"/>
    <property type="match status" value="1"/>
</dbReference>
<feature type="compositionally biased region" description="Low complexity" evidence="14">
    <location>
        <begin position="411"/>
        <end position="430"/>
    </location>
</feature>
<keyword evidence="13" id="KW-0175">Coiled coil</keyword>
<evidence type="ECO:0000256" key="5">
    <source>
        <dbReference type="ARBA" id="ARBA00022777"/>
    </source>
</evidence>
<dbReference type="FunFam" id="1.10.510.10:FF:000308">
    <property type="entry name" value="Dual specificity protein kinase TTK"/>
    <property type="match status" value="1"/>
</dbReference>
<name>A0A1V4JNQ5_PATFA</name>
<keyword evidence="7" id="KW-0829">Tyrosine-protein kinase</keyword>
<dbReference type="PANTHER" id="PTHR22974">
    <property type="entry name" value="MIXED LINEAGE PROTEIN KINASE"/>
    <property type="match status" value="1"/>
</dbReference>
<dbReference type="InterPro" id="IPR027084">
    <property type="entry name" value="Mps1_cat"/>
</dbReference>
<evidence type="ECO:0000256" key="7">
    <source>
        <dbReference type="ARBA" id="ARBA00023137"/>
    </source>
</evidence>
<feature type="domain" description="Protein kinase" evidence="15">
    <location>
        <begin position="635"/>
        <end position="901"/>
    </location>
</feature>
<dbReference type="PROSITE" id="PS00107">
    <property type="entry name" value="PROTEIN_KINASE_ATP"/>
    <property type="match status" value="1"/>
</dbReference>
<dbReference type="GO" id="GO:0005524">
    <property type="term" value="F:ATP binding"/>
    <property type="evidence" value="ECO:0007669"/>
    <property type="project" value="UniProtKB-UniRule"/>
</dbReference>
<dbReference type="STRING" id="372326.A0A1V4JNQ5"/>
<comment type="catalytic activity">
    <reaction evidence="9">
        <text>L-threonyl-[protein] + ATP = O-phospho-L-threonyl-[protein] + ADP + H(+)</text>
        <dbReference type="Rhea" id="RHEA:46608"/>
        <dbReference type="Rhea" id="RHEA-COMP:11060"/>
        <dbReference type="Rhea" id="RHEA-COMP:11605"/>
        <dbReference type="ChEBI" id="CHEBI:15378"/>
        <dbReference type="ChEBI" id="CHEBI:30013"/>
        <dbReference type="ChEBI" id="CHEBI:30616"/>
        <dbReference type="ChEBI" id="CHEBI:61977"/>
        <dbReference type="ChEBI" id="CHEBI:456216"/>
        <dbReference type="EC" id="2.7.12.1"/>
    </reaction>
</comment>
<dbReference type="GO" id="GO:0000280">
    <property type="term" value="P:nuclear division"/>
    <property type="evidence" value="ECO:0007669"/>
    <property type="project" value="UniProtKB-ARBA"/>
</dbReference>
<feature type="coiled-coil region" evidence="13">
    <location>
        <begin position="105"/>
        <end position="132"/>
    </location>
</feature>
<evidence type="ECO:0000259" key="15">
    <source>
        <dbReference type="PROSITE" id="PS50011"/>
    </source>
</evidence>
<dbReference type="CDD" id="cd14131">
    <property type="entry name" value="PKc_Mps1"/>
    <property type="match status" value="1"/>
</dbReference>
<evidence type="ECO:0000256" key="3">
    <source>
        <dbReference type="ARBA" id="ARBA00022679"/>
    </source>
</evidence>
<gene>
    <name evidence="16" type="primary">TTK</name>
    <name evidence="16" type="ORF">AV530_005730</name>
</gene>
<dbReference type="InterPro" id="IPR011990">
    <property type="entry name" value="TPR-like_helical_dom_sf"/>
</dbReference>
<dbReference type="FunFam" id="1.25.40.10:FF:000101">
    <property type="entry name" value="Dual specificity protein kinase TTK"/>
    <property type="match status" value="1"/>
</dbReference>
<dbReference type="Pfam" id="PF00069">
    <property type="entry name" value="Pkinase"/>
    <property type="match status" value="1"/>
</dbReference>
<evidence type="ECO:0000256" key="11">
    <source>
        <dbReference type="ARBA" id="ARBA00074660"/>
    </source>
</evidence>
<dbReference type="EC" id="2.7.12.1" evidence="1"/>
<dbReference type="AlphaFoldDB" id="A0A1V4JNQ5"/>
<evidence type="ECO:0000256" key="13">
    <source>
        <dbReference type="SAM" id="Coils"/>
    </source>
</evidence>
<sequence length="971" mass="109405">MGSGFFGRQSYSNRERRGHCCPVEASVSAPKQQEAAARELPQDAELHFLPFLFAKDHLRESDPHPHYLLTRRGFLYIILVEPWTVKRHTSNMEEEDLSERGLPQIASIMNKVRDLKNKYRNEENITDELNCTKFSADTTDNSGTVNQIMMTTNNPEDWLCFLLRLEKKGIPQTDVGLLNRLIGRYSQAVTALPAEKHSQNESYARILVRFAELKALQDPEEARDQFHLAKLNCKKFAFVHVAFAQFELSQGNMKKCKQLLQKAVECSAVPLGMLETALQNFHSQKKQLLSDEEKENFAVSSAQESVLQSIVGSRRSIIKKNDSGENPSTVTRLLLGEEKSEEFNALLNCHNPLRPLNKSNQACPFGRVPVKLVADADDDVKTTNVPLTASVMRRQISGSKCRAFVAPCPPSESKSSGSDSYDSGDLQSLQEKNSSQSQMSDENSLEMATNSTITLQTKMDTSLAMKREENRLQHQELEVLEPGSLESEQQQYSSGESYRKQLEQIKPNCVNARKKWSVQEVTQKSCYREGRHLSLEQSGHSVSKGLSPPDAVSKKNDPLQVCGTPSTVYNDYMDCFRTPLVKNNFLPGCQISTPYSQLPYILPHTPATPFQNPGGLQVPASISSHECISIKGRVYTILKQIGSGGSSKVFQVLDEKKQLYAVKYVNLEEADQHTVESYKNEIAHLSKLQQHSDKIIRLYGYEITDHHIYMVMECGNIDLNSWLKKKKNIDPLERKSYWKNMLEAVHTIHEYGIIHSDLKPANFLIVDGMLKLIDFGIANQMQPDVTSIIKDSQVGTMNYMPPEAIKDMSSYGENGKSRSKISPKSDVWSLGCILYCMTYGRTPFQHITNPINKLHAIVDPSYEIEFPDIAEKDLQDVLKHCLVRNPKQRISISELLIHPYVQIQSHCQTGVPNAKGTSEEMKRILGQLVDLNSPNSISRAARTLYEQCNSGKSLDVSAFAKPGSQKTWTMK</sequence>
<dbReference type="GO" id="GO:0005634">
    <property type="term" value="C:nucleus"/>
    <property type="evidence" value="ECO:0007669"/>
    <property type="project" value="TreeGrafter"/>
</dbReference>
<feature type="region of interest" description="Disordered" evidence="14">
    <location>
        <begin position="407"/>
        <end position="446"/>
    </location>
</feature>
<keyword evidence="3" id="KW-0808">Transferase</keyword>
<dbReference type="SMART" id="SM00220">
    <property type="entry name" value="S_TKc"/>
    <property type="match status" value="1"/>
</dbReference>
<dbReference type="GO" id="GO:0033316">
    <property type="term" value="P:meiotic spindle assembly checkpoint signaling"/>
    <property type="evidence" value="ECO:0007669"/>
    <property type="project" value="TreeGrafter"/>
</dbReference>
<dbReference type="OrthoDB" id="20524at2759"/>
<dbReference type="EMBL" id="LSYS01006902">
    <property type="protein sequence ID" value="OPJ73357.1"/>
    <property type="molecule type" value="Genomic_DNA"/>
</dbReference>
<dbReference type="GO" id="GO:0007094">
    <property type="term" value="P:mitotic spindle assembly checkpoint signaling"/>
    <property type="evidence" value="ECO:0007669"/>
    <property type="project" value="TreeGrafter"/>
</dbReference>
<feature type="region of interest" description="Disordered" evidence="14">
    <location>
        <begin position="537"/>
        <end position="558"/>
    </location>
</feature>
<dbReference type="InterPro" id="IPR008271">
    <property type="entry name" value="Ser/Thr_kinase_AS"/>
</dbReference>